<reference evidence="2 3" key="1">
    <citation type="submission" date="2020-04" db="EMBL/GenBank/DDBJ databases">
        <authorList>
            <person name="Alioto T."/>
            <person name="Alioto T."/>
            <person name="Gomez Garrido J."/>
        </authorList>
    </citation>
    <scope>NUCLEOTIDE SEQUENCE [LARGE SCALE GENOMIC DNA]</scope>
</reference>
<feature type="compositionally biased region" description="Basic and acidic residues" evidence="1">
    <location>
        <begin position="1"/>
        <end position="11"/>
    </location>
</feature>
<dbReference type="EMBL" id="CADEPI010000362">
    <property type="protein sequence ID" value="CAB3384636.1"/>
    <property type="molecule type" value="Genomic_DNA"/>
</dbReference>
<feature type="region of interest" description="Disordered" evidence="1">
    <location>
        <begin position="1"/>
        <end position="29"/>
    </location>
</feature>
<comment type="caution">
    <text evidence="2">The sequence shown here is derived from an EMBL/GenBank/DDBJ whole genome shotgun (WGS) entry which is preliminary data.</text>
</comment>
<feature type="compositionally biased region" description="Acidic residues" evidence="1">
    <location>
        <begin position="257"/>
        <end position="270"/>
    </location>
</feature>
<feature type="region of interest" description="Disordered" evidence="1">
    <location>
        <begin position="240"/>
        <end position="279"/>
    </location>
</feature>
<name>A0A8S1DVX8_9INSE</name>
<evidence type="ECO:0000313" key="3">
    <source>
        <dbReference type="Proteomes" id="UP000494165"/>
    </source>
</evidence>
<proteinExistence type="predicted"/>
<keyword evidence="3" id="KW-1185">Reference proteome</keyword>
<accession>A0A8S1DVX8</accession>
<protein>
    <submittedName>
        <fullName evidence="2">Uncharacterized protein</fullName>
    </submittedName>
</protein>
<evidence type="ECO:0000313" key="2">
    <source>
        <dbReference type="EMBL" id="CAB3384636.1"/>
    </source>
</evidence>
<sequence length="279" mass="30805">MEKKQSLDGGREPGQQDESSEEEDPQEEQPLALVRIRGNCMAGGVHRLSICASPQNLLQRSQRNISEQQWLRTREIYARMQEVHVATRARVANAISQEISIFAPRIPGIQTLFFGVRASSMMMSPCPGYLGLINRWCTSYPNNGRMIAVEPAWIFDPLHRSINEIRYGAFIRQDRGAPALGFSTANQAMDTIGQISLNPLPSLEISAVTDIIVQHRNPIIRDVPEALNVRLSRLSICDVPEANPADRSTNASSSSPVEEEQADPYNDEGFGDGSSDSSG</sequence>
<feature type="compositionally biased region" description="Acidic residues" evidence="1">
    <location>
        <begin position="18"/>
        <end position="27"/>
    </location>
</feature>
<dbReference type="Proteomes" id="UP000494165">
    <property type="component" value="Unassembled WGS sequence"/>
</dbReference>
<evidence type="ECO:0000256" key="1">
    <source>
        <dbReference type="SAM" id="MobiDB-lite"/>
    </source>
</evidence>
<organism evidence="2 3">
    <name type="scientific">Cloeon dipterum</name>
    <dbReference type="NCBI Taxonomy" id="197152"/>
    <lineage>
        <taxon>Eukaryota</taxon>
        <taxon>Metazoa</taxon>
        <taxon>Ecdysozoa</taxon>
        <taxon>Arthropoda</taxon>
        <taxon>Hexapoda</taxon>
        <taxon>Insecta</taxon>
        <taxon>Pterygota</taxon>
        <taxon>Palaeoptera</taxon>
        <taxon>Ephemeroptera</taxon>
        <taxon>Pisciforma</taxon>
        <taxon>Baetidae</taxon>
        <taxon>Cloeon</taxon>
    </lineage>
</organism>
<feature type="compositionally biased region" description="Polar residues" evidence="1">
    <location>
        <begin position="246"/>
        <end position="256"/>
    </location>
</feature>
<gene>
    <name evidence="2" type="ORF">CLODIP_2_CD15023</name>
</gene>
<dbReference type="AlphaFoldDB" id="A0A8S1DVX8"/>